<dbReference type="PANTHER" id="PTHR33737">
    <property type="entry name" value="OS05G0121800 PROTEIN"/>
    <property type="match status" value="1"/>
</dbReference>
<sequence>MEARENGQKMNTSSFTFDHVDDNIELIDISAEDDGFLISSPLFDSLEDLRLSVTIDDRNEDDGYQFSEGENCQSTMEACRPSLAWDTAFFNSTGFLDPDELSFINKEFDTISARILPLIQDVHARRTDLESRLNGDEFSFD</sequence>
<comment type="caution">
    <text evidence="1">The sequence shown here is derived from an EMBL/GenBank/DDBJ whole genome shotgun (WGS) entry which is preliminary data.</text>
</comment>
<protein>
    <submittedName>
        <fullName evidence="1">Uncharacterized protein</fullName>
    </submittedName>
</protein>
<dbReference type="PANTHER" id="PTHR33737:SF2">
    <property type="entry name" value="OS12G0102700 PROTEIN"/>
    <property type="match status" value="1"/>
</dbReference>
<dbReference type="Proteomes" id="UP001604277">
    <property type="component" value="Unassembled WGS sequence"/>
</dbReference>
<evidence type="ECO:0000313" key="2">
    <source>
        <dbReference type="Proteomes" id="UP001604277"/>
    </source>
</evidence>
<evidence type="ECO:0000313" key="1">
    <source>
        <dbReference type="EMBL" id="KAL2549485.1"/>
    </source>
</evidence>
<organism evidence="1 2">
    <name type="scientific">Forsythia ovata</name>
    <dbReference type="NCBI Taxonomy" id="205694"/>
    <lineage>
        <taxon>Eukaryota</taxon>
        <taxon>Viridiplantae</taxon>
        <taxon>Streptophyta</taxon>
        <taxon>Embryophyta</taxon>
        <taxon>Tracheophyta</taxon>
        <taxon>Spermatophyta</taxon>
        <taxon>Magnoliopsida</taxon>
        <taxon>eudicotyledons</taxon>
        <taxon>Gunneridae</taxon>
        <taxon>Pentapetalae</taxon>
        <taxon>asterids</taxon>
        <taxon>lamiids</taxon>
        <taxon>Lamiales</taxon>
        <taxon>Oleaceae</taxon>
        <taxon>Forsythieae</taxon>
        <taxon>Forsythia</taxon>
    </lineage>
</organism>
<dbReference type="EMBL" id="JBFOLJ010000003">
    <property type="protein sequence ID" value="KAL2549485.1"/>
    <property type="molecule type" value="Genomic_DNA"/>
</dbReference>
<name>A0ABD1WM71_9LAMI</name>
<proteinExistence type="predicted"/>
<gene>
    <name evidence="1" type="ORF">Fot_11015</name>
</gene>
<dbReference type="InterPro" id="IPR045882">
    <property type="entry name" value="GPT1/2"/>
</dbReference>
<reference evidence="2" key="1">
    <citation type="submission" date="2024-07" db="EMBL/GenBank/DDBJ databases">
        <title>Two chromosome-level genome assemblies of Korean endemic species Abeliophyllum distichum and Forsythia ovata (Oleaceae).</title>
        <authorList>
            <person name="Jang H."/>
        </authorList>
    </citation>
    <scope>NUCLEOTIDE SEQUENCE [LARGE SCALE GENOMIC DNA]</scope>
</reference>
<accession>A0ABD1WM71</accession>
<keyword evidence="2" id="KW-1185">Reference proteome</keyword>
<dbReference type="AlphaFoldDB" id="A0ABD1WM71"/>